<name>S9QXQ0_9RHOB</name>
<dbReference type="AlphaFoldDB" id="S9QXQ0"/>
<comment type="caution">
    <text evidence="2">The sequence shown here is derived from an EMBL/GenBank/DDBJ whole genome shotgun (WGS) entry which is preliminary data.</text>
</comment>
<dbReference type="EMBL" id="AOLV01000025">
    <property type="protein sequence ID" value="EPX84428.1"/>
    <property type="molecule type" value="Genomic_DNA"/>
</dbReference>
<dbReference type="HOGENOM" id="CLU_2481391_0_0_5"/>
<dbReference type="InterPro" id="IPR007313">
    <property type="entry name" value="FxsA"/>
</dbReference>
<accession>S9QXQ0</accession>
<dbReference type="Pfam" id="PF04186">
    <property type="entry name" value="FxsA"/>
    <property type="match status" value="1"/>
</dbReference>
<dbReference type="Proteomes" id="UP000015346">
    <property type="component" value="Unassembled WGS sequence"/>
</dbReference>
<evidence type="ECO:0000256" key="1">
    <source>
        <dbReference type="SAM" id="MobiDB-lite"/>
    </source>
</evidence>
<gene>
    <name evidence="2" type="ORF">ruthe_02232</name>
</gene>
<protein>
    <submittedName>
        <fullName evidence="2">Protein affecting phage T7 exclusion by the F plasmid</fullName>
    </submittedName>
</protein>
<dbReference type="STRING" id="1123069.ruthe_02232"/>
<organism evidence="2 3">
    <name type="scientific">Rubellimicrobium thermophilum DSM 16684</name>
    <dbReference type="NCBI Taxonomy" id="1123069"/>
    <lineage>
        <taxon>Bacteria</taxon>
        <taxon>Pseudomonadati</taxon>
        <taxon>Pseudomonadota</taxon>
        <taxon>Alphaproteobacteria</taxon>
        <taxon>Rhodobacterales</taxon>
        <taxon>Roseobacteraceae</taxon>
        <taxon>Rubellimicrobium</taxon>
    </lineage>
</organism>
<reference evidence="2 3" key="1">
    <citation type="journal article" date="2013" name="Stand. Genomic Sci.">
        <title>Genome sequence of the reddish-pigmented Rubellimicrobium thermophilum type strain (DSM 16684(T)), a member of the Roseobacter clade.</title>
        <authorList>
            <person name="Fiebig A."/>
            <person name="Riedel T."/>
            <person name="Gronow S."/>
            <person name="Petersen J."/>
            <person name="Klenk H.P."/>
            <person name="Goker M."/>
        </authorList>
    </citation>
    <scope>NUCLEOTIDE SEQUENCE [LARGE SCALE GENOMIC DNA]</scope>
    <source>
        <strain evidence="2 3">DSM 16684</strain>
    </source>
</reference>
<proteinExistence type="predicted"/>
<keyword evidence="3" id="KW-1185">Reference proteome</keyword>
<sequence>MLAGLLLLLPGFVSDLAAIALLLPPVQRGVLRALTAGGFVRAAGRPADRADRPASRASFRAGIPEADWEEIPPPKRPTHRPSGWTRH</sequence>
<feature type="region of interest" description="Disordered" evidence="1">
    <location>
        <begin position="43"/>
        <end position="87"/>
    </location>
</feature>
<dbReference type="GO" id="GO:0016020">
    <property type="term" value="C:membrane"/>
    <property type="evidence" value="ECO:0007669"/>
    <property type="project" value="InterPro"/>
</dbReference>
<evidence type="ECO:0000313" key="3">
    <source>
        <dbReference type="Proteomes" id="UP000015346"/>
    </source>
</evidence>
<evidence type="ECO:0000313" key="2">
    <source>
        <dbReference type="EMBL" id="EPX84428.1"/>
    </source>
</evidence>